<dbReference type="Proteomes" id="UP000675968">
    <property type="component" value="Unassembled WGS sequence"/>
</dbReference>
<evidence type="ECO:0000313" key="8">
    <source>
        <dbReference type="Proteomes" id="UP000675968"/>
    </source>
</evidence>
<dbReference type="InterPro" id="IPR050256">
    <property type="entry name" value="Glycosyltransferase_2"/>
</dbReference>
<dbReference type="AlphaFoldDB" id="A0A8T4LFJ6"/>
<evidence type="ECO:0000256" key="4">
    <source>
        <dbReference type="ARBA" id="ARBA00022679"/>
    </source>
</evidence>
<evidence type="ECO:0000256" key="3">
    <source>
        <dbReference type="ARBA" id="ARBA00022676"/>
    </source>
</evidence>
<feature type="domain" description="Glycosyltransferase 2-like" evidence="6">
    <location>
        <begin position="32"/>
        <end position="148"/>
    </location>
</feature>
<dbReference type="EC" id="2.4.-.-" evidence="7"/>
<dbReference type="InterPro" id="IPR036412">
    <property type="entry name" value="HAD-like_sf"/>
</dbReference>
<evidence type="ECO:0000259" key="6">
    <source>
        <dbReference type="Pfam" id="PF00535"/>
    </source>
</evidence>
<keyword evidence="3 7" id="KW-0328">Glycosyltransferase</keyword>
<dbReference type="EMBL" id="JAGVWC010000010">
    <property type="protein sequence ID" value="MBS3061666.1"/>
    <property type="molecule type" value="Genomic_DNA"/>
</dbReference>
<dbReference type="Pfam" id="PF00535">
    <property type="entry name" value="Glycos_transf_2"/>
    <property type="match status" value="1"/>
</dbReference>
<comment type="caution">
    <text evidence="7">The sequence shown here is derived from an EMBL/GenBank/DDBJ whole genome shotgun (WGS) entry which is preliminary data.</text>
</comment>
<evidence type="ECO:0000256" key="5">
    <source>
        <dbReference type="ARBA" id="ARBA00022842"/>
    </source>
</evidence>
<dbReference type="PANTHER" id="PTHR48090:SF10">
    <property type="entry name" value="GLUCOSYL-3-PHOSPHOGLYCERATE SYNTHASE"/>
    <property type="match status" value="1"/>
</dbReference>
<reference evidence="7" key="2">
    <citation type="submission" date="2021-05" db="EMBL/GenBank/DDBJ databases">
        <title>Protein family content uncovers lineage relationships and bacterial pathway maintenance mechanisms in DPANN archaea.</title>
        <authorList>
            <person name="Castelle C.J."/>
            <person name="Meheust R."/>
            <person name="Jaffe A.L."/>
            <person name="Seitz K."/>
            <person name="Gong X."/>
            <person name="Baker B.J."/>
            <person name="Banfield J.F."/>
        </authorList>
    </citation>
    <scope>NUCLEOTIDE SEQUENCE</scope>
    <source>
        <strain evidence="7">RIFCSPLOWO2_01_FULL_AR10_48_17</strain>
    </source>
</reference>
<dbReference type="SUPFAM" id="SSF56784">
    <property type="entry name" value="HAD-like"/>
    <property type="match status" value="1"/>
</dbReference>
<dbReference type="SUPFAM" id="SSF53448">
    <property type="entry name" value="Nucleotide-diphospho-sugar transferases"/>
    <property type="match status" value="1"/>
</dbReference>
<proteinExistence type="inferred from homology"/>
<dbReference type="InterPro" id="IPR001173">
    <property type="entry name" value="Glyco_trans_2-like"/>
</dbReference>
<evidence type="ECO:0000256" key="2">
    <source>
        <dbReference type="ARBA" id="ARBA00006739"/>
    </source>
</evidence>
<organism evidence="7 8">
    <name type="scientific">Candidatus Iainarchaeum sp</name>
    <dbReference type="NCBI Taxonomy" id="3101447"/>
    <lineage>
        <taxon>Archaea</taxon>
        <taxon>Candidatus Iainarchaeota</taxon>
        <taxon>Candidatus Iainarchaeia</taxon>
        <taxon>Candidatus Iainarchaeales</taxon>
        <taxon>Candidatus Iainarchaeaceae</taxon>
        <taxon>Candidatus Iainarchaeum</taxon>
    </lineage>
</organism>
<dbReference type="CDD" id="cd04179">
    <property type="entry name" value="DPM_DPG-synthase_like"/>
    <property type="match status" value="1"/>
</dbReference>
<dbReference type="Gene3D" id="3.90.550.10">
    <property type="entry name" value="Spore Coat Polysaccharide Biosynthesis Protein SpsA, Chain A"/>
    <property type="match status" value="1"/>
</dbReference>
<evidence type="ECO:0000313" key="7">
    <source>
        <dbReference type="EMBL" id="MBS3061666.1"/>
    </source>
</evidence>
<reference evidence="7" key="1">
    <citation type="submission" date="2021-03" db="EMBL/GenBank/DDBJ databases">
        <authorList>
            <person name="Jaffe A."/>
        </authorList>
    </citation>
    <scope>NUCLEOTIDE SEQUENCE</scope>
    <source>
        <strain evidence="7">RIFCSPLOWO2_01_FULL_AR10_48_17</strain>
    </source>
</reference>
<protein>
    <submittedName>
        <fullName evidence="7">Glycosyltransferase</fullName>
        <ecNumber evidence="7">2.4.-.-</ecNumber>
    </submittedName>
</protein>
<name>A0A8T4LFJ6_9ARCH</name>
<dbReference type="GO" id="GO:0016757">
    <property type="term" value="F:glycosyltransferase activity"/>
    <property type="evidence" value="ECO:0007669"/>
    <property type="project" value="UniProtKB-KW"/>
</dbReference>
<comment type="cofactor">
    <cofactor evidence="1">
        <name>Mg(2+)</name>
        <dbReference type="ChEBI" id="CHEBI:18420"/>
    </cofactor>
</comment>
<dbReference type="PANTHER" id="PTHR48090">
    <property type="entry name" value="UNDECAPRENYL-PHOSPHATE 4-DEOXY-4-FORMAMIDO-L-ARABINOSE TRANSFERASE-RELATED"/>
    <property type="match status" value="1"/>
</dbReference>
<sequence>MNRFLDSLLSVLEGINRAVFKSSDWLIHEKVTVVIPALNEAKTIKRVVLSSLASRFVNEVIVVDDGSTDGTAAQVAGIERVRVVTHSKNFGKGRAIKSGIENASNDVLLFLDADLSNFPTEKINALAMPVLHKQADLVKASFSRKRGRLTVLAARPMMNLLFPGTQIDQPLSGQFCCRKSFLSALRIETKWGIDVAILLDAIRHGKRVAEVDVGELVHKERSMEELAKTSEQVLETMLKKSGLTADRFKNVVFSESVLLENDEPKKNVPEVLEKLRQRRFNTVLLGGGGSSRLESLANRLLLDDYIAVDSCLDNESLLSWFKKWLKKKGWKLEETAVVSARASEAILFRVSGLGIGMGSDRVVRKNENRHASSLSDILLIE</sequence>
<keyword evidence="4 7" id="KW-0808">Transferase</keyword>
<evidence type="ECO:0000256" key="1">
    <source>
        <dbReference type="ARBA" id="ARBA00001946"/>
    </source>
</evidence>
<gene>
    <name evidence="7" type="ORF">J4215_03725</name>
</gene>
<accession>A0A8T4LFJ6</accession>
<dbReference type="InterPro" id="IPR029044">
    <property type="entry name" value="Nucleotide-diphossugar_trans"/>
</dbReference>
<comment type="similarity">
    <text evidence="2">Belongs to the glycosyltransferase 2 family.</text>
</comment>
<keyword evidence="5" id="KW-0460">Magnesium</keyword>